<dbReference type="Proteomes" id="UP000036061">
    <property type="component" value="Chromosome"/>
</dbReference>
<feature type="domain" description="Peptidase M14" evidence="1">
    <location>
        <begin position="24"/>
        <end position="206"/>
    </location>
</feature>
<dbReference type="Gene3D" id="3.40.630.10">
    <property type="entry name" value="Zn peptidases"/>
    <property type="match status" value="1"/>
</dbReference>
<dbReference type="GO" id="GO:0004181">
    <property type="term" value="F:metallocarboxypeptidase activity"/>
    <property type="evidence" value="ECO:0007669"/>
    <property type="project" value="InterPro"/>
</dbReference>
<reference evidence="2 3" key="1">
    <citation type="journal article" date="2015" name="Genome Announc.">
        <title>Draft Genome Sequence of Brevibacillus brevis DZQ7, a Plant Growth-Promoting Rhizobacterium with Broad-Spectrum Antimicrobial Activity.</title>
        <authorList>
            <person name="Hou Q."/>
            <person name="Wang C."/>
            <person name="Hou X."/>
            <person name="Xia Z."/>
            <person name="Ye J."/>
            <person name="Liu K."/>
            <person name="Liu H."/>
            <person name="Wang J."/>
            <person name="Guo H."/>
            <person name="Yu X."/>
            <person name="Yang Y."/>
            <person name="Du B."/>
            <person name="Ding Y."/>
        </authorList>
    </citation>
    <scope>NUCLEOTIDE SEQUENCE [LARGE SCALE GENOMIC DNA]</scope>
    <source>
        <strain evidence="2 3">DZQ7</strain>
    </source>
</reference>
<dbReference type="RefSeq" id="WP_048032765.1">
    <property type="nucleotide sequence ID" value="NZ_CP030117.1"/>
</dbReference>
<dbReference type="EMBL" id="CP030117">
    <property type="protein sequence ID" value="AWX56060.1"/>
    <property type="molecule type" value="Genomic_DNA"/>
</dbReference>
<dbReference type="AlphaFoldDB" id="A0A2Z4MHU3"/>
<dbReference type="GO" id="GO:0006508">
    <property type="term" value="P:proteolysis"/>
    <property type="evidence" value="ECO:0007669"/>
    <property type="project" value="InterPro"/>
</dbReference>
<dbReference type="SUPFAM" id="SSF53187">
    <property type="entry name" value="Zn-dependent exopeptidases"/>
    <property type="match status" value="1"/>
</dbReference>
<evidence type="ECO:0000259" key="1">
    <source>
        <dbReference type="Pfam" id="PF00246"/>
    </source>
</evidence>
<dbReference type="Pfam" id="PF00246">
    <property type="entry name" value="Peptidase_M14"/>
    <property type="match status" value="1"/>
</dbReference>
<organism evidence="2 3">
    <name type="scientific">Brevibacillus brevis</name>
    <name type="common">Bacillus brevis</name>
    <dbReference type="NCBI Taxonomy" id="1393"/>
    <lineage>
        <taxon>Bacteria</taxon>
        <taxon>Bacillati</taxon>
        <taxon>Bacillota</taxon>
        <taxon>Bacilli</taxon>
        <taxon>Bacillales</taxon>
        <taxon>Paenibacillaceae</taxon>
        <taxon>Brevibacillus</taxon>
    </lineage>
</organism>
<proteinExistence type="predicted"/>
<sequence>MNFQHVIDKVPDYKVFLTVDEMDESTRKLAEEFPDAVTVFEAGKSRDGHPIQCIKIGDGPKNALCFACPHPNEPIGAMTMEYLSRALAEDKALRDELGFTWYIIKCADPDGTRLNENWFKGPYNIFNYIRNYYRPVGYEQVEWTFPFEYKEYRFDEPLPETQVLMKIIDETRPEFMYSLHNGGLCGAYWYISHDFPELYEGFHNSARKEDVPLDLGEPETPFATEFAPAIFSLNGQDEYYDYMEKHTGKPPTLDVGADSHTYASSKADCVTLITELPYFFDPRIEDQSDSDISRREALLTEADQSEAFFEMLEGLVGGIRSYISQDNPFFKLMDPSSPARKERNEVQRKWAMSDPEFEKPAKGSQVFSSFVVSKFYRGLSLGLAVRTCEFELERLAKEGSKDQEAITKLKAVLQEGLRQLRQYTDELERELNYTVIPIQKLVRIQLECGLLVSNHISKNR</sequence>
<name>A0A2Z4MHU3_BREBE</name>
<evidence type="ECO:0000313" key="3">
    <source>
        <dbReference type="Proteomes" id="UP000036061"/>
    </source>
</evidence>
<protein>
    <submittedName>
        <fullName evidence="2">Peptidase</fullName>
    </submittedName>
</protein>
<accession>A0A2Z4MHU3</accession>
<dbReference type="InterPro" id="IPR000834">
    <property type="entry name" value="Peptidase_M14"/>
</dbReference>
<gene>
    <name evidence="2" type="ORF">AB432_013855</name>
</gene>
<dbReference type="GO" id="GO:0008270">
    <property type="term" value="F:zinc ion binding"/>
    <property type="evidence" value="ECO:0007669"/>
    <property type="project" value="InterPro"/>
</dbReference>
<evidence type="ECO:0000313" key="2">
    <source>
        <dbReference type="EMBL" id="AWX56060.1"/>
    </source>
</evidence>